<sequence length="258" mass="28622">MSDSPFTGPGVFWISSNTSDEAVFPYTDFVRWYEDVHIPDVVNADPENPLPVERRYELVSGDTDAAAKPFLVIYKLPTLSFVTSEAFRHIPLHHKQIPEDGPIAKFASFRGRFARHVETWVGGGATGTLLLSEIVESSNVNDYSECMSTVAGLPGWQRSTHFEVVMENEIDKDKAPPAGGPAPPATTSTDKPPRWLTLHEFDEKRLEGVGEVIAKLESSLLERKGRADEDIFELVPYRLVRVYGDKAAAFADGKDTKV</sequence>
<organism evidence="2 3">
    <name type="scientific">Sporothrix stenoceras</name>
    <dbReference type="NCBI Taxonomy" id="5173"/>
    <lineage>
        <taxon>Eukaryota</taxon>
        <taxon>Fungi</taxon>
        <taxon>Dikarya</taxon>
        <taxon>Ascomycota</taxon>
        <taxon>Pezizomycotina</taxon>
        <taxon>Sordariomycetes</taxon>
        <taxon>Sordariomycetidae</taxon>
        <taxon>Ophiostomatales</taxon>
        <taxon>Ophiostomataceae</taxon>
        <taxon>Sporothrix</taxon>
    </lineage>
</organism>
<dbReference type="Proteomes" id="UP001583186">
    <property type="component" value="Unassembled WGS sequence"/>
</dbReference>
<proteinExistence type="predicted"/>
<protein>
    <submittedName>
        <fullName evidence="2">Uncharacterized protein</fullName>
    </submittedName>
</protein>
<reference evidence="2 3" key="1">
    <citation type="journal article" date="2024" name="IMA Fungus">
        <title>IMA Genome - F19 : A genome assembly and annotation guide to empower mycologists, including annotated draft genome sequences of Ceratocystis pirilliformis, Diaporthe australafricana, Fusarium ophioides, Paecilomyces lecythidis, and Sporothrix stenoceras.</title>
        <authorList>
            <person name="Aylward J."/>
            <person name="Wilson A.M."/>
            <person name="Visagie C.M."/>
            <person name="Spraker J."/>
            <person name="Barnes I."/>
            <person name="Buitendag C."/>
            <person name="Ceriani C."/>
            <person name="Del Mar Angel L."/>
            <person name="du Plessis D."/>
            <person name="Fuchs T."/>
            <person name="Gasser K."/>
            <person name="Kramer D."/>
            <person name="Li W."/>
            <person name="Munsamy K."/>
            <person name="Piso A."/>
            <person name="Price J.L."/>
            <person name="Sonnekus B."/>
            <person name="Thomas C."/>
            <person name="van der Nest A."/>
            <person name="van Dijk A."/>
            <person name="van Heerden A."/>
            <person name="van Vuuren N."/>
            <person name="Yilmaz N."/>
            <person name="Duong T.A."/>
            <person name="van der Merwe N.A."/>
            <person name="Wingfield M.J."/>
            <person name="Wingfield B.D."/>
        </authorList>
    </citation>
    <scope>NUCLEOTIDE SEQUENCE [LARGE SCALE GENOMIC DNA]</scope>
    <source>
        <strain evidence="2 3">CMW 5346</strain>
    </source>
</reference>
<keyword evidence="3" id="KW-1185">Reference proteome</keyword>
<dbReference type="EMBL" id="JAWCUI010000005">
    <property type="protein sequence ID" value="KAL1902439.1"/>
    <property type="molecule type" value="Genomic_DNA"/>
</dbReference>
<name>A0ABR3ZPN4_9PEZI</name>
<comment type="caution">
    <text evidence="2">The sequence shown here is derived from an EMBL/GenBank/DDBJ whole genome shotgun (WGS) entry which is preliminary data.</text>
</comment>
<feature type="region of interest" description="Disordered" evidence="1">
    <location>
        <begin position="170"/>
        <end position="193"/>
    </location>
</feature>
<evidence type="ECO:0000256" key="1">
    <source>
        <dbReference type="SAM" id="MobiDB-lite"/>
    </source>
</evidence>
<accession>A0ABR3ZPN4</accession>
<gene>
    <name evidence="2" type="ORF">Sste5346_001420</name>
</gene>
<evidence type="ECO:0000313" key="3">
    <source>
        <dbReference type="Proteomes" id="UP001583186"/>
    </source>
</evidence>
<evidence type="ECO:0000313" key="2">
    <source>
        <dbReference type="EMBL" id="KAL1902439.1"/>
    </source>
</evidence>